<dbReference type="GO" id="GO:0015630">
    <property type="term" value="C:microtubule cytoskeleton"/>
    <property type="evidence" value="ECO:0007669"/>
    <property type="project" value="UniProtKB-UniRule"/>
</dbReference>
<evidence type="ECO:0000313" key="12">
    <source>
        <dbReference type="EnsemblMetazoa" id="AMEC020585-PA"/>
    </source>
</evidence>
<keyword evidence="4 10" id="KW-0282">Flagellum</keyword>
<feature type="coiled-coil region" evidence="11">
    <location>
        <begin position="77"/>
        <end position="107"/>
    </location>
</feature>
<sequence>MSEKYIRQQNLVLLPPEQPKYTTRDWNANNRRQNLFSLEQQALADRVISESDRIIDETKHTTEESKSEVDFRLRERIEDIQFRRDELQQQKKDAHIEEEALKVYKRRTIDAINTLREIAVPLCQKCIALREKRTGSDLVNDAVDRELRKELDVTEGGIALLEKVLEETVEQIRRLRATIYLIDRDLADKDRSIKIDAKNLELRPNQMEMKIYAGRVPLDPYNSTDEEWIMVTNRNIEATAKEISSAQPLRSYVDQLLRQVAEDIRTQVERTNAAFRERVAEMRYTKTKLENVHKETVRQVNELTRTVTRLEREIAEKEGYVALAQTRLANRSQRPGIELCRDNVYEGLKKELAALRDTIAKLDGSLVRSKATLRYLLNTQVMQEEEINLKTESLRIDELSSPGCAIESGSNPTTTTTREEDGQVSVSLYSRISSSITSSIVVPDISIFFIRSALRRNWASSSCSRFVLYASASSELVFSATTCWASFIWAWYFSRCSFRSAADWADSIALRLCISIACWRATSSFSIVVTVFCRMRSFSSSFRNTTCIASI</sequence>
<keyword evidence="5 11" id="KW-0175">Coiled coil</keyword>
<evidence type="ECO:0000256" key="7">
    <source>
        <dbReference type="ARBA" id="ARBA00023212"/>
    </source>
</evidence>
<dbReference type="Pfam" id="PF03148">
    <property type="entry name" value="Tektin"/>
    <property type="match status" value="1"/>
</dbReference>
<organism evidence="12 13">
    <name type="scientific">Anopheles melas</name>
    <dbReference type="NCBI Taxonomy" id="34690"/>
    <lineage>
        <taxon>Eukaryota</taxon>
        <taxon>Metazoa</taxon>
        <taxon>Ecdysozoa</taxon>
        <taxon>Arthropoda</taxon>
        <taxon>Hexapoda</taxon>
        <taxon>Insecta</taxon>
        <taxon>Pterygota</taxon>
        <taxon>Neoptera</taxon>
        <taxon>Endopterygota</taxon>
        <taxon>Diptera</taxon>
        <taxon>Nematocera</taxon>
        <taxon>Culicoidea</taxon>
        <taxon>Culicidae</taxon>
        <taxon>Anophelinae</taxon>
        <taxon>Anopheles</taxon>
    </lineage>
</organism>
<evidence type="ECO:0000313" key="13">
    <source>
        <dbReference type="Proteomes" id="UP000075902"/>
    </source>
</evidence>
<accession>A0A182UHN5</accession>
<dbReference type="InterPro" id="IPR048256">
    <property type="entry name" value="Tektin-like"/>
</dbReference>
<dbReference type="GO" id="GO:0005930">
    <property type="term" value="C:axoneme"/>
    <property type="evidence" value="ECO:0007669"/>
    <property type="project" value="UniProtKB-SubCell"/>
</dbReference>
<keyword evidence="3" id="KW-0963">Cytoplasm</keyword>
<keyword evidence="8 10" id="KW-0966">Cell projection</keyword>
<evidence type="ECO:0000256" key="5">
    <source>
        <dbReference type="ARBA" id="ARBA00023054"/>
    </source>
</evidence>
<evidence type="ECO:0000256" key="11">
    <source>
        <dbReference type="SAM" id="Coils"/>
    </source>
</evidence>
<dbReference type="PANTHER" id="PTHR19960:SF25">
    <property type="entry name" value="TEKTIN-1"/>
    <property type="match status" value="1"/>
</dbReference>
<comment type="subcellular location">
    <subcellularLocation>
        <location evidence="10">Cytoplasm</location>
        <location evidence="10">Cytoskeleton</location>
        <location evidence="10">Cilium axoneme</location>
    </subcellularLocation>
    <subcellularLocation>
        <location evidence="1">Cytoplasm</location>
        <location evidence="1">Cytoskeleton</location>
        <location evidence="1">Flagellum axoneme</location>
    </subcellularLocation>
</comment>
<evidence type="ECO:0000256" key="2">
    <source>
        <dbReference type="ARBA" id="ARBA00007209"/>
    </source>
</evidence>
<comment type="similarity">
    <text evidence="2 10">Belongs to the tektin family.</text>
</comment>
<keyword evidence="13" id="KW-1185">Reference proteome</keyword>
<evidence type="ECO:0000256" key="4">
    <source>
        <dbReference type="ARBA" id="ARBA00022846"/>
    </source>
</evidence>
<feature type="coiled-coil region" evidence="11">
    <location>
        <begin position="286"/>
        <end position="320"/>
    </location>
</feature>
<keyword evidence="7" id="KW-0206">Cytoskeleton</keyword>
<dbReference type="InterPro" id="IPR000435">
    <property type="entry name" value="Tektins"/>
</dbReference>
<comment type="function">
    <text evidence="9">Microtubule inner protein (MIP) part of the dynein-decorated doublet microtubules (DMTs) in cilia and flagellar axoneme. Forms filamentous polymers in the walls of ciliary and flagellar microtubules.</text>
</comment>
<evidence type="ECO:0000256" key="3">
    <source>
        <dbReference type="ARBA" id="ARBA00022490"/>
    </source>
</evidence>
<protein>
    <recommendedName>
        <fullName evidence="10">Tektin</fullName>
    </recommendedName>
</protein>
<name>A0A182UHN5_9DIPT</name>
<dbReference type="PRINTS" id="PR00511">
    <property type="entry name" value="TEKTIN"/>
</dbReference>
<dbReference type="STRING" id="34690.A0A182UHN5"/>
<evidence type="ECO:0000256" key="8">
    <source>
        <dbReference type="ARBA" id="ARBA00023273"/>
    </source>
</evidence>
<dbReference type="EnsemblMetazoa" id="AMEC020585-RA">
    <property type="protein sequence ID" value="AMEC020585-PA"/>
    <property type="gene ID" value="AMEC020585"/>
</dbReference>
<evidence type="ECO:0000256" key="10">
    <source>
        <dbReference type="RuleBase" id="RU367040"/>
    </source>
</evidence>
<dbReference type="GO" id="GO:0060271">
    <property type="term" value="P:cilium assembly"/>
    <property type="evidence" value="ECO:0007669"/>
    <property type="project" value="UniProtKB-UniRule"/>
</dbReference>
<evidence type="ECO:0000256" key="1">
    <source>
        <dbReference type="ARBA" id="ARBA00004611"/>
    </source>
</evidence>
<reference evidence="13" key="1">
    <citation type="submission" date="2014-01" db="EMBL/GenBank/DDBJ databases">
        <title>The Genome Sequence of Anopheles melas CM1001059_A (V2).</title>
        <authorList>
            <consortium name="The Broad Institute Genomics Platform"/>
            <person name="Neafsey D.E."/>
            <person name="Besansky N."/>
            <person name="Howell P."/>
            <person name="Walton C."/>
            <person name="Young S.K."/>
            <person name="Zeng Q."/>
            <person name="Gargeya S."/>
            <person name="Fitzgerald M."/>
            <person name="Haas B."/>
            <person name="Abouelleil A."/>
            <person name="Allen A.W."/>
            <person name="Alvarado L."/>
            <person name="Arachchi H.M."/>
            <person name="Berlin A.M."/>
            <person name="Chapman S.B."/>
            <person name="Gainer-Dewar J."/>
            <person name="Goldberg J."/>
            <person name="Griggs A."/>
            <person name="Gujja S."/>
            <person name="Hansen M."/>
            <person name="Howarth C."/>
            <person name="Imamovic A."/>
            <person name="Ireland A."/>
            <person name="Larimer J."/>
            <person name="McCowan C."/>
            <person name="Murphy C."/>
            <person name="Pearson M."/>
            <person name="Poon T.W."/>
            <person name="Priest M."/>
            <person name="Roberts A."/>
            <person name="Saif S."/>
            <person name="Shea T."/>
            <person name="Sisk P."/>
            <person name="Sykes S."/>
            <person name="Wortman J."/>
            <person name="Nusbaum C."/>
            <person name="Birren B."/>
        </authorList>
    </citation>
    <scope>NUCLEOTIDE SEQUENCE [LARGE SCALE GENOMIC DNA]</scope>
    <source>
        <strain evidence="13">CM1001059</strain>
    </source>
</reference>
<dbReference type="GO" id="GO:0005634">
    <property type="term" value="C:nucleus"/>
    <property type="evidence" value="ECO:0007669"/>
    <property type="project" value="TreeGrafter"/>
</dbReference>
<dbReference type="VEuPathDB" id="VectorBase:AMEC020585"/>
<evidence type="ECO:0000256" key="9">
    <source>
        <dbReference type="ARBA" id="ARBA00045224"/>
    </source>
</evidence>
<evidence type="ECO:0000256" key="6">
    <source>
        <dbReference type="ARBA" id="ARBA00023069"/>
    </source>
</evidence>
<dbReference type="Proteomes" id="UP000075902">
    <property type="component" value="Unassembled WGS sequence"/>
</dbReference>
<dbReference type="PANTHER" id="PTHR19960">
    <property type="entry name" value="TEKTIN"/>
    <property type="match status" value="1"/>
</dbReference>
<proteinExistence type="inferred from homology"/>
<dbReference type="GO" id="GO:0060294">
    <property type="term" value="P:cilium movement involved in cell motility"/>
    <property type="evidence" value="ECO:0007669"/>
    <property type="project" value="UniProtKB-UniRule"/>
</dbReference>
<dbReference type="AlphaFoldDB" id="A0A182UHN5"/>
<keyword evidence="6 10" id="KW-0969">Cilium</keyword>
<reference evidence="12" key="2">
    <citation type="submission" date="2020-05" db="UniProtKB">
        <authorList>
            <consortium name="EnsemblMetazoa"/>
        </authorList>
    </citation>
    <scope>IDENTIFICATION</scope>
    <source>
        <strain evidence="12">CM1001059</strain>
    </source>
</reference>